<reference evidence="2" key="1">
    <citation type="journal article" date="2023" name="Nat. Plants">
        <title>Single-cell RNA sequencing provides a high-resolution roadmap for understanding the multicellular compartmentation of specialized metabolism.</title>
        <authorList>
            <person name="Sun S."/>
            <person name="Shen X."/>
            <person name="Li Y."/>
            <person name="Li Y."/>
            <person name="Wang S."/>
            <person name="Li R."/>
            <person name="Zhang H."/>
            <person name="Shen G."/>
            <person name="Guo B."/>
            <person name="Wei J."/>
            <person name="Xu J."/>
            <person name="St-Pierre B."/>
            <person name="Chen S."/>
            <person name="Sun C."/>
        </authorList>
    </citation>
    <scope>NUCLEOTIDE SEQUENCE [LARGE SCALE GENOMIC DNA]</scope>
</reference>
<organism evidence="1 2">
    <name type="scientific">Catharanthus roseus</name>
    <name type="common">Madagascar periwinkle</name>
    <name type="synonym">Vinca rosea</name>
    <dbReference type="NCBI Taxonomy" id="4058"/>
    <lineage>
        <taxon>Eukaryota</taxon>
        <taxon>Viridiplantae</taxon>
        <taxon>Streptophyta</taxon>
        <taxon>Embryophyta</taxon>
        <taxon>Tracheophyta</taxon>
        <taxon>Spermatophyta</taxon>
        <taxon>Magnoliopsida</taxon>
        <taxon>eudicotyledons</taxon>
        <taxon>Gunneridae</taxon>
        <taxon>Pentapetalae</taxon>
        <taxon>asterids</taxon>
        <taxon>lamiids</taxon>
        <taxon>Gentianales</taxon>
        <taxon>Apocynaceae</taxon>
        <taxon>Rauvolfioideae</taxon>
        <taxon>Vinceae</taxon>
        <taxon>Catharanthinae</taxon>
        <taxon>Catharanthus</taxon>
    </lineage>
</organism>
<accession>A0ACC0A811</accession>
<evidence type="ECO:0000313" key="2">
    <source>
        <dbReference type="Proteomes" id="UP001060085"/>
    </source>
</evidence>
<gene>
    <name evidence="1" type="ORF">M9H77_24880</name>
</gene>
<protein>
    <submittedName>
        <fullName evidence="1">Uncharacterized protein</fullName>
    </submittedName>
</protein>
<dbReference type="EMBL" id="CM044706">
    <property type="protein sequence ID" value="KAI5656087.1"/>
    <property type="molecule type" value="Genomic_DNA"/>
</dbReference>
<name>A0ACC0A811_CATRO</name>
<comment type="caution">
    <text evidence="1">The sequence shown here is derived from an EMBL/GenBank/DDBJ whole genome shotgun (WGS) entry which is preliminary data.</text>
</comment>
<sequence>MDVREELPVFDNVKYEKAKAIARYNRFRKITKFLQFVEVFVALILISWSSTKLPLVMKFSANLLLQLTGYIFKPHVVFLIGNAIIVSLFILCRENNAAHQNSGSGDIYDDYIRHSQAQTQQPKVSVSLDTDKTSPPPPAEIKETTADSVIGIDHEETKEIVLCEPSEEECDAVATAIESATKQIEKFQRTQSAKLKRDIAAKPHQGELRRSETVTERHRVVEKQVMTSFESMDSLSIEEFNLTVDNFIRRMKTPEFIMKQKLLENYQELKN</sequence>
<proteinExistence type="predicted"/>
<keyword evidence="2" id="KW-1185">Reference proteome</keyword>
<evidence type="ECO:0000313" key="1">
    <source>
        <dbReference type="EMBL" id="KAI5656087.1"/>
    </source>
</evidence>
<dbReference type="Proteomes" id="UP001060085">
    <property type="component" value="Linkage Group LG06"/>
</dbReference>